<dbReference type="RefSeq" id="XP_066078233.1">
    <property type="nucleotide sequence ID" value="XM_066222136.1"/>
</dbReference>
<sequence length="237" mass="27835">MPLFANRRDTQNPAPIARQPVDLKKLLAVYDDYPNVLGSLDQTMNRLEESEESQRIAEEKMNDALKDLDDERKGREKDNKASLKAKEEALALSKKEKLEAEKLREEKIRNELNPKITKLETDLKTTTEHRDRLEKELKEKNDQMVEWITLLEKLSLERKQGYEKEKKLQEERWLSEEKTQKLDQDILEKLRESSRSKLNDVKSVNSDAISVKSHQTHQTHQTRNTTNTTSRKTLENI</sequence>
<keyword evidence="3" id="KW-1185">Reference proteome</keyword>
<gene>
    <name evidence="2" type="ORF">L201_006417</name>
</gene>
<evidence type="ECO:0000313" key="3">
    <source>
        <dbReference type="Proteomes" id="UP001355207"/>
    </source>
</evidence>
<dbReference type="EMBL" id="CP144105">
    <property type="protein sequence ID" value="WWC91471.1"/>
    <property type="molecule type" value="Genomic_DNA"/>
</dbReference>
<dbReference type="AlphaFoldDB" id="A0AAX4K168"/>
<protein>
    <recommendedName>
        <fullName evidence="4">Autophagy-related protein 16 domain-containing protein</fullName>
    </recommendedName>
</protein>
<feature type="compositionally biased region" description="Low complexity" evidence="1">
    <location>
        <begin position="212"/>
        <end position="231"/>
    </location>
</feature>
<proteinExistence type="predicted"/>
<feature type="region of interest" description="Disordered" evidence="1">
    <location>
        <begin position="48"/>
        <end position="86"/>
    </location>
</feature>
<accession>A0AAX4K168</accession>
<reference evidence="2 3" key="1">
    <citation type="submission" date="2024-01" db="EMBL/GenBank/DDBJ databases">
        <title>Comparative genomics of Cryptococcus and Kwoniella reveals pathogenesis evolution and contrasting modes of karyotype evolution via chromosome fusion or intercentromeric recombination.</title>
        <authorList>
            <person name="Coelho M.A."/>
            <person name="David-Palma M."/>
            <person name="Shea T."/>
            <person name="Bowers K."/>
            <person name="McGinley-Smith S."/>
            <person name="Mohammad A.W."/>
            <person name="Gnirke A."/>
            <person name="Yurkov A.M."/>
            <person name="Nowrousian M."/>
            <person name="Sun S."/>
            <person name="Cuomo C.A."/>
            <person name="Heitman J."/>
        </authorList>
    </citation>
    <scope>NUCLEOTIDE SEQUENCE [LARGE SCALE GENOMIC DNA]</scope>
    <source>
        <strain evidence="2 3">CBS 6074</strain>
    </source>
</reference>
<organism evidence="2 3">
    <name type="scientific">Kwoniella dendrophila CBS 6074</name>
    <dbReference type="NCBI Taxonomy" id="1295534"/>
    <lineage>
        <taxon>Eukaryota</taxon>
        <taxon>Fungi</taxon>
        <taxon>Dikarya</taxon>
        <taxon>Basidiomycota</taxon>
        <taxon>Agaricomycotina</taxon>
        <taxon>Tremellomycetes</taxon>
        <taxon>Tremellales</taxon>
        <taxon>Cryptococcaceae</taxon>
        <taxon>Kwoniella</taxon>
    </lineage>
</organism>
<dbReference type="GeneID" id="91097086"/>
<evidence type="ECO:0008006" key="4">
    <source>
        <dbReference type="Google" id="ProtNLM"/>
    </source>
</evidence>
<dbReference type="Proteomes" id="UP001355207">
    <property type="component" value="Chromosome 8"/>
</dbReference>
<evidence type="ECO:0000313" key="2">
    <source>
        <dbReference type="EMBL" id="WWC91471.1"/>
    </source>
</evidence>
<feature type="region of interest" description="Disordered" evidence="1">
    <location>
        <begin position="194"/>
        <end position="237"/>
    </location>
</feature>
<name>A0AAX4K168_9TREE</name>
<evidence type="ECO:0000256" key="1">
    <source>
        <dbReference type="SAM" id="MobiDB-lite"/>
    </source>
</evidence>